<dbReference type="Gene3D" id="2.60.120.560">
    <property type="entry name" value="Exo-inulinase, domain 1"/>
    <property type="match status" value="1"/>
</dbReference>
<evidence type="ECO:0000313" key="13">
    <source>
        <dbReference type="Proteomes" id="UP000199481"/>
    </source>
</evidence>
<keyword evidence="6 8" id="KW-0326">Glycosidase</keyword>
<dbReference type="InterPro" id="IPR013320">
    <property type="entry name" value="ConA-like_dom_sf"/>
</dbReference>
<evidence type="ECO:0000256" key="6">
    <source>
        <dbReference type="ARBA" id="ARBA00023295"/>
    </source>
</evidence>
<comment type="subcellular location">
    <subcellularLocation>
        <location evidence="9">Cytoplasm</location>
    </subcellularLocation>
</comment>
<evidence type="ECO:0000256" key="9">
    <source>
        <dbReference type="RuleBase" id="RU365015"/>
    </source>
</evidence>
<name>A0A1H0Z620_9LACT</name>
<sequence>MEQNNKMEQYELAYHIRPPHGLLNDPNGLVHYKGVYHVFYQWNQTDTTHQSKSWGHMTTKDFIRWETYQPALKPIDWYDKDGCYSGSAVVFEEKLYLFYTGNVRGEDGERKSYQCLAISEDGIHFEKKGPVLEHPIKGYTAHVRDPKVWQGIDGNWWMILGAQKEETLTGDALMYQSTNLIDWTLTGSLLDEPLSLGYMWECPDILKFTDKDVFSFSPQGLKAAGEKYNNIYQSGYFTGKLHDGKFVKDDQPFKELDHGFEFYAPQTFNDHAGRTILYGWVGVMEPEVEAAVPTRKNGWLHALSIPREVKYENGKLIQYPIAETTHLREPNPVVSKSIQDESIMLTSLQQDILIEWSSAATDFVIHLRNEIEIHYRAVNKKITVIRTNWLTNNKEERTTFLTNDLIELRLLIESSMVEMFLNKGEEVFTLRYFTNETSHSFNFKYLNKKVEKTITGYTLRSFIVKDKS</sequence>
<evidence type="ECO:0000256" key="4">
    <source>
        <dbReference type="ARBA" id="ARBA00019623"/>
    </source>
</evidence>
<organism evidence="12 13">
    <name type="scientific">Carnobacterium viridans</name>
    <dbReference type="NCBI Taxonomy" id="174587"/>
    <lineage>
        <taxon>Bacteria</taxon>
        <taxon>Bacillati</taxon>
        <taxon>Bacillota</taxon>
        <taxon>Bacilli</taxon>
        <taxon>Lactobacillales</taxon>
        <taxon>Carnobacteriaceae</taxon>
        <taxon>Carnobacterium</taxon>
    </lineage>
</organism>
<dbReference type="PROSITE" id="PS00609">
    <property type="entry name" value="GLYCOSYL_HYDROL_F32"/>
    <property type="match status" value="1"/>
</dbReference>
<dbReference type="NCBIfam" id="TIGR01322">
    <property type="entry name" value="scrB_fam"/>
    <property type="match status" value="1"/>
</dbReference>
<keyword evidence="13" id="KW-1185">Reference proteome</keyword>
<dbReference type="InterPro" id="IPR013189">
    <property type="entry name" value="Glyco_hydro_32_C"/>
</dbReference>
<evidence type="ECO:0000313" key="12">
    <source>
        <dbReference type="EMBL" id="SDQ22895.1"/>
    </source>
</evidence>
<comment type="function">
    <text evidence="9">Enables the bacterium to metabolize sucrose as a sole carbon source.</text>
</comment>
<comment type="pathway">
    <text evidence="1 9">Glycan biosynthesis; sucrose metabolism.</text>
</comment>
<gene>
    <name evidence="12" type="ORF">SAMN04487752_1345</name>
</gene>
<dbReference type="GO" id="GO:0004564">
    <property type="term" value="F:beta-fructofuranosidase activity"/>
    <property type="evidence" value="ECO:0007669"/>
    <property type="project" value="UniProtKB-EC"/>
</dbReference>
<dbReference type="InterPro" id="IPR013148">
    <property type="entry name" value="Glyco_hydro_32_N"/>
</dbReference>
<dbReference type="SUPFAM" id="SSF75005">
    <property type="entry name" value="Arabinanase/levansucrase/invertase"/>
    <property type="match status" value="1"/>
</dbReference>
<keyword evidence="9" id="KW-0119">Carbohydrate metabolism</keyword>
<evidence type="ECO:0000256" key="2">
    <source>
        <dbReference type="ARBA" id="ARBA00009902"/>
    </source>
</evidence>
<evidence type="ECO:0000256" key="1">
    <source>
        <dbReference type="ARBA" id="ARBA00004914"/>
    </source>
</evidence>
<feature type="domain" description="Glycosyl hydrolase family 32 N-terminal" evidence="10">
    <location>
        <begin position="15"/>
        <end position="320"/>
    </location>
</feature>
<dbReference type="AlphaFoldDB" id="A0A1H0Z620"/>
<dbReference type="Pfam" id="PF08244">
    <property type="entry name" value="Glyco_hydro_32C"/>
    <property type="match status" value="1"/>
</dbReference>
<dbReference type="OrthoDB" id="9759709at2"/>
<evidence type="ECO:0000256" key="8">
    <source>
        <dbReference type="RuleBase" id="RU362110"/>
    </source>
</evidence>
<dbReference type="CDD" id="cd18623">
    <property type="entry name" value="GH32_ScrB-like"/>
    <property type="match status" value="1"/>
</dbReference>
<dbReference type="SUPFAM" id="SSF49899">
    <property type="entry name" value="Concanavalin A-like lectins/glucanases"/>
    <property type="match status" value="1"/>
</dbReference>
<dbReference type="Gene3D" id="2.115.10.20">
    <property type="entry name" value="Glycosyl hydrolase domain, family 43"/>
    <property type="match status" value="1"/>
</dbReference>
<dbReference type="UniPathway" id="UPA00238"/>
<evidence type="ECO:0000256" key="3">
    <source>
        <dbReference type="ARBA" id="ARBA00012758"/>
    </source>
</evidence>
<dbReference type="Pfam" id="PF00251">
    <property type="entry name" value="Glyco_hydro_32N"/>
    <property type="match status" value="1"/>
</dbReference>
<dbReference type="GO" id="GO:0005985">
    <property type="term" value="P:sucrose metabolic process"/>
    <property type="evidence" value="ECO:0007669"/>
    <property type="project" value="UniProtKB-UniPathway"/>
</dbReference>
<comment type="similarity">
    <text evidence="2 8">Belongs to the glycosyl hydrolase 32 family.</text>
</comment>
<dbReference type="SMART" id="SM00640">
    <property type="entry name" value="Glyco_32"/>
    <property type="match status" value="1"/>
</dbReference>
<dbReference type="EMBL" id="FNJW01000008">
    <property type="protein sequence ID" value="SDQ22895.1"/>
    <property type="molecule type" value="Genomic_DNA"/>
</dbReference>
<dbReference type="InterPro" id="IPR018053">
    <property type="entry name" value="Glyco_hydro_32_AS"/>
</dbReference>
<evidence type="ECO:0000259" key="11">
    <source>
        <dbReference type="Pfam" id="PF08244"/>
    </source>
</evidence>
<evidence type="ECO:0000256" key="7">
    <source>
        <dbReference type="ARBA" id="ARBA00033367"/>
    </source>
</evidence>
<dbReference type="InterPro" id="IPR023296">
    <property type="entry name" value="Glyco_hydro_beta-prop_sf"/>
</dbReference>
<dbReference type="PANTHER" id="PTHR43101">
    <property type="entry name" value="BETA-FRUCTOSIDASE"/>
    <property type="match status" value="1"/>
</dbReference>
<accession>A0A1H0Z620</accession>
<dbReference type="InterPro" id="IPR006232">
    <property type="entry name" value="Suc6P_hydrolase"/>
</dbReference>
<feature type="domain" description="Glycosyl hydrolase family 32 C-terminal" evidence="11">
    <location>
        <begin position="338"/>
        <end position="447"/>
    </location>
</feature>
<keyword evidence="9" id="KW-0963">Cytoplasm</keyword>
<dbReference type="RefSeq" id="WP_089976404.1">
    <property type="nucleotide sequence ID" value="NZ_CP084916.1"/>
</dbReference>
<evidence type="ECO:0000256" key="5">
    <source>
        <dbReference type="ARBA" id="ARBA00022801"/>
    </source>
</evidence>
<keyword evidence="5 8" id="KW-0378">Hydrolase</keyword>
<dbReference type="GO" id="GO:0005737">
    <property type="term" value="C:cytoplasm"/>
    <property type="evidence" value="ECO:0007669"/>
    <property type="project" value="UniProtKB-SubCell"/>
</dbReference>
<dbReference type="InterPro" id="IPR001362">
    <property type="entry name" value="Glyco_hydro_32"/>
</dbReference>
<dbReference type="Proteomes" id="UP000199481">
    <property type="component" value="Unassembled WGS sequence"/>
</dbReference>
<dbReference type="InterPro" id="IPR051214">
    <property type="entry name" value="GH32_Enzymes"/>
</dbReference>
<protein>
    <recommendedName>
        <fullName evidence="4 8">Sucrose-6-phosphate hydrolase</fullName>
        <ecNumber evidence="3 8">3.2.1.26</ecNumber>
    </recommendedName>
    <alternativeName>
        <fullName evidence="7 9">Invertase</fullName>
    </alternativeName>
</protein>
<comment type="catalytic activity">
    <reaction evidence="8">
        <text>Hydrolysis of terminal non-reducing beta-D-fructofuranoside residues in beta-D-fructofuranosides.</text>
        <dbReference type="EC" id="3.2.1.26"/>
    </reaction>
</comment>
<evidence type="ECO:0000259" key="10">
    <source>
        <dbReference type="Pfam" id="PF00251"/>
    </source>
</evidence>
<dbReference type="PANTHER" id="PTHR43101:SF1">
    <property type="entry name" value="BETA-FRUCTOSIDASE"/>
    <property type="match status" value="1"/>
</dbReference>
<dbReference type="EC" id="3.2.1.26" evidence="3 8"/>
<reference evidence="13" key="1">
    <citation type="submission" date="2016-10" db="EMBL/GenBank/DDBJ databases">
        <authorList>
            <person name="Varghese N."/>
            <person name="Submissions S."/>
        </authorList>
    </citation>
    <scope>NUCLEOTIDE SEQUENCE [LARGE SCALE GENOMIC DNA]</scope>
    <source>
        <strain evidence="13">MPL-11</strain>
    </source>
</reference>
<proteinExistence type="inferred from homology"/>